<evidence type="ECO:0000256" key="1">
    <source>
        <dbReference type="SAM" id="MobiDB-lite"/>
    </source>
</evidence>
<dbReference type="AlphaFoldDB" id="A0A0P7B685"/>
<protein>
    <submittedName>
        <fullName evidence="2">Uncharacterized protein</fullName>
    </submittedName>
</protein>
<keyword evidence="3" id="KW-1185">Reference proteome</keyword>
<evidence type="ECO:0000313" key="3">
    <source>
        <dbReference type="Proteomes" id="UP000050424"/>
    </source>
</evidence>
<feature type="compositionally biased region" description="Polar residues" evidence="1">
    <location>
        <begin position="365"/>
        <end position="374"/>
    </location>
</feature>
<evidence type="ECO:0000313" key="2">
    <source>
        <dbReference type="EMBL" id="KPM37393.1"/>
    </source>
</evidence>
<dbReference type="EMBL" id="LKCW01000167">
    <property type="protein sequence ID" value="KPM37393.1"/>
    <property type="molecule type" value="Genomic_DNA"/>
</dbReference>
<gene>
    <name evidence="2" type="ORF">AK830_g9176</name>
</gene>
<feature type="compositionally biased region" description="Polar residues" evidence="1">
    <location>
        <begin position="347"/>
        <end position="356"/>
    </location>
</feature>
<dbReference type="Proteomes" id="UP000050424">
    <property type="component" value="Unassembled WGS sequence"/>
</dbReference>
<sequence length="410" mass="45881">MRRPQPLELMLVPQAAGEMQESTLILVTDSWPLSSANAARGNEPHPLTQHPPKASIQAKARFDAAQNLISDKVAFRLLDSLDPGSSPYVQFIAIRWRGCVSDQTLEETHLKVVPNMECNSILLRASLSDYPEGKFSQQWLCLTTLNPLGTGFDSISSKSEHEHEPGTQSDNDASAFRITGLDQDPTRYEELPTLSKDEENYTSQDFRQFTSDAARHGFHFMNMETIEALAPLWTQTEPDFQLTYLTSSALGRDSDEIRVPYSDGYVWGSTADAYGQSDQEWSTGTSQTLCAAFPERLLTCDSTQASSELSFGTFNNGDWPPIYELSMEDVSLGASTLASGSSGDPASDQTIPPYQDQNEDFAYSPTFSQDQPNEFDSHPGHKVWEWVPERQRWRRRGGTKEADWFPDFFA</sequence>
<accession>A0A0P7B685</accession>
<feature type="region of interest" description="Disordered" evidence="1">
    <location>
        <begin position="335"/>
        <end position="381"/>
    </location>
</feature>
<proteinExistence type="predicted"/>
<dbReference type="OrthoDB" id="5041041at2759"/>
<reference evidence="2 3" key="1">
    <citation type="submission" date="2015-09" db="EMBL/GenBank/DDBJ databases">
        <title>Draft genome of a European isolate of the apple canker pathogen Neonectria ditissima.</title>
        <authorList>
            <person name="Gomez-Cortecero A."/>
            <person name="Harrison R.J."/>
            <person name="Armitage A.D."/>
        </authorList>
    </citation>
    <scope>NUCLEOTIDE SEQUENCE [LARGE SCALE GENOMIC DNA]</scope>
    <source>
        <strain evidence="2 3">R09/05</strain>
    </source>
</reference>
<name>A0A0P7B685_9HYPO</name>
<organism evidence="2 3">
    <name type="scientific">Neonectria ditissima</name>
    <dbReference type="NCBI Taxonomy" id="78410"/>
    <lineage>
        <taxon>Eukaryota</taxon>
        <taxon>Fungi</taxon>
        <taxon>Dikarya</taxon>
        <taxon>Ascomycota</taxon>
        <taxon>Pezizomycotina</taxon>
        <taxon>Sordariomycetes</taxon>
        <taxon>Hypocreomycetidae</taxon>
        <taxon>Hypocreales</taxon>
        <taxon>Nectriaceae</taxon>
        <taxon>Neonectria</taxon>
    </lineage>
</organism>
<comment type="caution">
    <text evidence="2">The sequence shown here is derived from an EMBL/GenBank/DDBJ whole genome shotgun (WGS) entry which is preliminary data.</text>
</comment>
<feature type="region of interest" description="Disordered" evidence="1">
    <location>
        <begin position="153"/>
        <end position="175"/>
    </location>
</feature>